<dbReference type="PATRIC" id="fig|1333534.5.peg.172"/>
<dbReference type="Proteomes" id="UP000034189">
    <property type="component" value="Chromosome"/>
</dbReference>
<gene>
    <name evidence="1" type="ORF">VK70_00775</name>
</gene>
<name>A0A0F7F7I7_PAEDU</name>
<evidence type="ECO:0000313" key="2">
    <source>
        <dbReference type="Proteomes" id="UP000034189"/>
    </source>
</evidence>
<evidence type="ECO:0000313" key="1">
    <source>
        <dbReference type="EMBL" id="AKG33322.1"/>
    </source>
</evidence>
<accession>A0A0F7F7I7</accession>
<organism evidence="1 2">
    <name type="scientific">Paenibacillus durus ATCC 35681</name>
    <dbReference type="NCBI Taxonomy" id="1333534"/>
    <lineage>
        <taxon>Bacteria</taxon>
        <taxon>Bacillati</taxon>
        <taxon>Bacillota</taxon>
        <taxon>Bacilli</taxon>
        <taxon>Bacillales</taxon>
        <taxon>Paenibacillaceae</taxon>
        <taxon>Paenibacillus</taxon>
    </lineage>
</organism>
<protein>
    <submittedName>
        <fullName evidence="1">Uncharacterized protein</fullName>
    </submittedName>
</protein>
<proteinExistence type="predicted"/>
<reference evidence="1 2" key="2">
    <citation type="journal article" date="2016" name="Genome Announc.">
        <title>Genome Sequence of a Gram-Positive Diazotroph, Paenibacillus durus Type Strain ATCC 35681.</title>
        <authorList>
            <person name="Halim M.A."/>
            <person name="Rahman A.Y."/>
            <person name="Sim K.S."/>
            <person name="Yam H.C."/>
            <person name="Rahim A.A."/>
            <person name="Ghazali A.H."/>
            <person name="Najimudin N."/>
        </authorList>
    </citation>
    <scope>NUCLEOTIDE SEQUENCE [LARGE SCALE GENOMIC DNA]</scope>
    <source>
        <strain evidence="1 2">ATCC 35681</strain>
    </source>
</reference>
<reference evidence="1 2" key="1">
    <citation type="submission" date="2015-03" db="EMBL/GenBank/DDBJ databases">
        <authorList>
            <person name="Abdul Halim M."/>
        </authorList>
    </citation>
    <scope>NUCLEOTIDE SEQUENCE [LARGE SCALE GENOMIC DNA]</scope>
    <source>
        <strain evidence="1 2">ATCC 35681</strain>
    </source>
</reference>
<sequence>MQTTDPKIGSVVCIWYSEKGLSFYIQNFGYWRCSSRLLIKRATNTIIKEPKKIIHVIGATIEMPLLLEISKLKSGSKVSFVCLGKAGGITTLVYPLKFLWVHFSFLKTGMS</sequence>
<dbReference type="EMBL" id="CP011114">
    <property type="protein sequence ID" value="AKG33322.1"/>
    <property type="molecule type" value="Genomic_DNA"/>
</dbReference>
<dbReference type="AlphaFoldDB" id="A0A0F7F7I7"/>
<dbReference type="HOGENOM" id="CLU_2155834_0_0_9"/>